<organism evidence="3 4">
    <name type="scientific">Rhodotorula graminis (strain WP1)</name>
    <dbReference type="NCBI Taxonomy" id="578459"/>
    <lineage>
        <taxon>Eukaryota</taxon>
        <taxon>Fungi</taxon>
        <taxon>Dikarya</taxon>
        <taxon>Basidiomycota</taxon>
        <taxon>Pucciniomycotina</taxon>
        <taxon>Microbotryomycetes</taxon>
        <taxon>Sporidiobolales</taxon>
        <taxon>Sporidiobolaceae</taxon>
        <taxon>Rhodotorula</taxon>
    </lineage>
</organism>
<proteinExistence type="predicted"/>
<protein>
    <recommendedName>
        <fullName evidence="2">F-box domain-containing protein</fullName>
    </recommendedName>
</protein>
<sequence length="804" mass="90671">MATSTRPSRRAAHTVSYADADPDSSEDDEAMAAASDEDDYGRKGKRSASKARKKQKLASANDLSDSSDSDHDSSDSGALSPQQFAYDRSRKKDVATADDKVKYAVPRVNPVNRLPVELLLKIFSYLHAATLCSLSKTSRSLRHLLTSKTFTSLWRHAMRPHIFPLRNPHSSVTHLSTPPRPAPKVAGEDVDLRLLASVMFDTECAYCGKDVERSDRYLLRTLCAECRTANLVVSTEIAKGKDKKLQDLHPATIQCVIPTLLAPYDVKWPRSRQWILTADLWAQSEVLEELQMEDDGDVEGLVKEGVNVKDVHKTLGRVKRLKRRTWYRKPQQKGAQELEDELVKMYTPRVQEYVLERKALLKDRNALAQWIMSTADALYDERDLERGESATFKAQVGLFRREAILERIGKERVFDLGTTQRNKLATFALAVKPEPLTDDIWLAIKGVIYGFIARDVAQNIFTRVGKKLKDDWDEDDEDEGLFKKPKSVTKAGWAYVRPELVKVAKEYEVKKEEHAAEQLKLQALAPREPFFVERFTKCFAMTSSKQAGWTMPRYAEWRLLPTVVDLWNDPDFAVDTSEAGRADDLEAFGRDHLETVLDEMADFALETRAEALRSILAATTDLGEDDDAVAAFDAVAALHFDGEYGDPFFLRASSYVSCAQCATFFGPLNDVLKHVHQAHPLSSLYVPALRRDARTVAELGPRVDLSLEVACAWSAILELAQLDDTDDGLVSDAQLDAAFKGKMLLWENGPRRTKKRGRWADLLWRVTQAARNAHEDGDVLDVPVIALKNLTRRERLYQSWGRGW</sequence>
<feature type="region of interest" description="Disordered" evidence="1">
    <location>
        <begin position="1"/>
        <end position="91"/>
    </location>
</feature>
<dbReference type="PROSITE" id="PS50181">
    <property type="entry name" value="FBOX"/>
    <property type="match status" value="1"/>
</dbReference>
<evidence type="ECO:0000259" key="2">
    <source>
        <dbReference type="PROSITE" id="PS50181"/>
    </source>
</evidence>
<evidence type="ECO:0000313" key="4">
    <source>
        <dbReference type="Proteomes" id="UP000053890"/>
    </source>
</evidence>
<dbReference type="InterPro" id="IPR036047">
    <property type="entry name" value="F-box-like_dom_sf"/>
</dbReference>
<dbReference type="Proteomes" id="UP000053890">
    <property type="component" value="Unassembled WGS sequence"/>
</dbReference>
<evidence type="ECO:0000313" key="3">
    <source>
        <dbReference type="EMBL" id="KPV74014.1"/>
    </source>
</evidence>
<dbReference type="Pfam" id="PF12937">
    <property type="entry name" value="F-box-like"/>
    <property type="match status" value="1"/>
</dbReference>
<dbReference type="OrthoDB" id="2322499at2759"/>
<dbReference type="AlphaFoldDB" id="A0A0P9FE19"/>
<reference evidence="3 4" key="1">
    <citation type="journal article" date="2015" name="Front. Microbiol.">
        <title>Genome sequence of the plant growth promoting endophytic yeast Rhodotorula graminis WP1.</title>
        <authorList>
            <person name="Firrincieli A."/>
            <person name="Otillar R."/>
            <person name="Salamov A."/>
            <person name="Schmutz J."/>
            <person name="Khan Z."/>
            <person name="Redman R.S."/>
            <person name="Fleck N.D."/>
            <person name="Lindquist E."/>
            <person name="Grigoriev I.V."/>
            <person name="Doty S.L."/>
        </authorList>
    </citation>
    <scope>NUCLEOTIDE SEQUENCE [LARGE SCALE GENOMIC DNA]</scope>
    <source>
        <strain evidence="3 4">WP1</strain>
    </source>
</reference>
<dbReference type="PROSITE" id="PS00028">
    <property type="entry name" value="ZINC_FINGER_C2H2_1"/>
    <property type="match status" value="1"/>
</dbReference>
<dbReference type="EMBL" id="KQ474081">
    <property type="protein sequence ID" value="KPV74014.1"/>
    <property type="molecule type" value="Genomic_DNA"/>
</dbReference>
<dbReference type="CDD" id="cd09917">
    <property type="entry name" value="F-box_SF"/>
    <property type="match status" value="1"/>
</dbReference>
<keyword evidence="4" id="KW-1185">Reference proteome</keyword>
<dbReference type="Gene3D" id="1.20.1280.50">
    <property type="match status" value="1"/>
</dbReference>
<name>A0A0P9FE19_RHOGW</name>
<feature type="compositionally biased region" description="Acidic residues" evidence="1">
    <location>
        <begin position="20"/>
        <end position="39"/>
    </location>
</feature>
<feature type="compositionally biased region" description="Basic residues" evidence="1">
    <location>
        <begin position="43"/>
        <end position="56"/>
    </location>
</feature>
<feature type="compositionally biased region" description="Low complexity" evidence="1">
    <location>
        <begin position="57"/>
        <end position="66"/>
    </location>
</feature>
<dbReference type="InterPro" id="IPR001810">
    <property type="entry name" value="F-box_dom"/>
</dbReference>
<evidence type="ECO:0000256" key="1">
    <source>
        <dbReference type="SAM" id="MobiDB-lite"/>
    </source>
</evidence>
<feature type="domain" description="F-box" evidence="2">
    <location>
        <begin position="108"/>
        <end position="157"/>
    </location>
</feature>
<dbReference type="SUPFAM" id="SSF81383">
    <property type="entry name" value="F-box domain"/>
    <property type="match status" value="1"/>
</dbReference>
<dbReference type="GeneID" id="28975030"/>
<accession>A0A0P9FE19</accession>
<dbReference type="InterPro" id="IPR013087">
    <property type="entry name" value="Znf_C2H2_type"/>
</dbReference>
<dbReference type="RefSeq" id="XP_018270063.1">
    <property type="nucleotide sequence ID" value="XM_018414582.1"/>
</dbReference>
<dbReference type="SMART" id="SM00256">
    <property type="entry name" value="FBOX"/>
    <property type="match status" value="1"/>
</dbReference>
<gene>
    <name evidence="3" type="ORF">RHOBADRAFT_45310</name>
</gene>
<dbReference type="OMA" id="WIMSTAD"/>